<organism evidence="7 8">
    <name type="scientific">Ostreococcus lucimarinus (strain CCE9901)</name>
    <dbReference type="NCBI Taxonomy" id="436017"/>
    <lineage>
        <taxon>Eukaryota</taxon>
        <taxon>Viridiplantae</taxon>
        <taxon>Chlorophyta</taxon>
        <taxon>Mamiellophyceae</taxon>
        <taxon>Mamiellales</taxon>
        <taxon>Bathycoccaceae</taxon>
        <taxon>Ostreococcus</taxon>
    </lineage>
</organism>
<dbReference type="GeneID" id="5001675"/>
<dbReference type="RefSeq" id="XP_001417917.1">
    <property type="nucleotide sequence ID" value="XM_001417880.1"/>
</dbReference>
<comment type="cofactor">
    <cofactor evidence="1">
        <name>FAD</name>
        <dbReference type="ChEBI" id="CHEBI:57692"/>
    </cofactor>
</comment>
<keyword evidence="5" id="KW-0560">Oxidoreductase</keyword>
<dbReference type="Gene3D" id="3.50.50.60">
    <property type="entry name" value="FAD/NAD(P)-binding domain"/>
    <property type="match status" value="1"/>
</dbReference>
<feature type="domain" description="FAD dependent oxidoreductase" evidence="6">
    <location>
        <begin position="12"/>
        <end position="399"/>
    </location>
</feature>
<dbReference type="Gene3D" id="3.30.9.10">
    <property type="entry name" value="D-Amino Acid Oxidase, subunit A, domain 2"/>
    <property type="match status" value="1"/>
</dbReference>
<proteinExistence type="inferred from homology"/>
<dbReference type="STRING" id="436017.A4RX14"/>
<evidence type="ECO:0000256" key="1">
    <source>
        <dbReference type="ARBA" id="ARBA00001974"/>
    </source>
</evidence>
<dbReference type="InterPro" id="IPR045170">
    <property type="entry name" value="MTOX"/>
</dbReference>
<evidence type="ECO:0000256" key="4">
    <source>
        <dbReference type="ARBA" id="ARBA00022827"/>
    </source>
</evidence>
<dbReference type="OrthoDB" id="424974at2759"/>
<dbReference type="GO" id="GO:0008115">
    <property type="term" value="F:sarcosine oxidase activity"/>
    <property type="evidence" value="ECO:0007669"/>
    <property type="project" value="TreeGrafter"/>
</dbReference>
<dbReference type="eggNOG" id="ENOG502S1Z1">
    <property type="taxonomic scope" value="Eukaryota"/>
</dbReference>
<evidence type="ECO:0000259" key="6">
    <source>
        <dbReference type="Pfam" id="PF01266"/>
    </source>
</evidence>
<evidence type="ECO:0000256" key="2">
    <source>
        <dbReference type="ARBA" id="ARBA00010989"/>
    </source>
</evidence>
<dbReference type="Pfam" id="PF01266">
    <property type="entry name" value="DAO"/>
    <property type="match status" value="1"/>
</dbReference>
<reference evidence="7 8" key="1">
    <citation type="journal article" date="2007" name="Proc. Natl. Acad. Sci. U.S.A.">
        <title>The tiny eukaryote Ostreococcus provides genomic insights into the paradox of plankton speciation.</title>
        <authorList>
            <person name="Palenik B."/>
            <person name="Grimwood J."/>
            <person name="Aerts A."/>
            <person name="Rouze P."/>
            <person name="Salamov A."/>
            <person name="Putnam N."/>
            <person name="Dupont C."/>
            <person name="Jorgensen R."/>
            <person name="Derelle E."/>
            <person name="Rombauts S."/>
            <person name="Zhou K."/>
            <person name="Otillar R."/>
            <person name="Merchant S.S."/>
            <person name="Podell S."/>
            <person name="Gaasterland T."/>
            <person name="Napoli C."/>
            <person name="Gendler K."/>
            <person name="Manuell A."/>
            <person name="Tai V."/>
            <person name="Vallon O."/>
            <person name="Piganeau G."/>
            <person name="Jancek S."/>
            <person name="Heijde M."/>
            <person name="Jabbari K."/>
            <person name="Bowler C."/>
            <person name="Lohr M."/>
            <person name="Robbens S."/>
            <person name="Werner G."/>
            <person name="Dubchak I."/>
            <person name="Pazour G.J."/>
            <person name="Ren Q."/>
            <person name="Paulsen I."/>
            <person name="Delwiche C."/>
            <person name="Schmutz J."/>
            <person name="Rokhsar D."/>
            <person name="Van de Peer Y."/>
            <person name="Moreau H."/>
            <person name="Grigoriev I.V."/>
        </authorList>
    </citation>
    <scope>NUCLEOTIDE SEQUENCE [LARGE SCALE GENOMIC DNA]</scope>
    <source>
        <strain evidence="7 8">CCE9901</strain>
    </source>
</reference>
<evidence type="ECO:0000256" key="5">
    <source>
        <dbReference type="ARBA" id="ARBA00023002"/>
    </source>
</evidence>
<evidence type="ECO:0000313" key="7">
    <source>
        <dbReference type="EMBL" id="ABO96210.1"/>
    </source>
</evidence>
<keyword evidence="4" id="KW-0274">FAD</keyword>
<keyword evidence="8" id="KW-1185">Reference proteome</keyword>
<dbReference type="PROSITE" id="PS51257">
    <property type="entry name" value="PROKAR_LIPOPROTEIN"/>
    <property type="match status" value="1"/>
</dbReference>
<protein>
    <recommendedName>
        <fullName evidence="6">FAD dependent oxidoreductase domain-containing protein</fullName>
    </recommendedName>
</protein>
<gene>
    <name evidence="7" type="ORF">OSTLU_94246</name>
</gene>
<dbReference type="PANTHER" id="PTHR10961">
    <property type="entry name" value="PEROXISOMAL SARCOSINE OXIDASE"/>
    <property type="match status" value="1"/>
</dbReference>
<keyword evidence="3" id="KW-0285">Flavoprotein</keyword>
<dbReference type="GO" id="GO:0050660">
    <property type="term" value="F:flavin adenine dinucleotide binding"/>
    <property type="evidence" value="ECO:0007669"/>
    <property type="project" value="InterPro"/>
</dbReference>
<dbReference type="InterPro" id="IPR036188">
    <property type="entry name" value="FAD/NAD-bd_sf"/>
</dbReference>
<dbReference type="OMA" id="PMIGYTS"/>
<evidence type="ECO:0000313" key="8">
    <source>
        <dbReference type="Proteomes" id="UP000001568"/>
    </source>
</evidence>
<dbReference type="Gramene" id="ABO96210">
    <property type="protein sequence ID" value="ABO96210"/>
    <property type="gene ID" value="OSTLU_94246"/>
</dbReference>
<name>A4RX14_OSTLU</name>
<dbReference type="KEGG" id="olu:OSTLU_94246"/>
<sequence length="410" mass="44039">MNEDPRTATRVDVVVAGNGPIGAACARHVSERRPELRVAVLDSERLRSGSDDLGRIARPLDAEGRDEWTALNARSIDGFEEAERLSGIQFFTRKGSLAIGSEAFVERGAARLRARGVTHERRTNADGGVAEAWGFLARDGIPSEYEAVWDEVGGYVNPHAMRAAQNALMRRASEGRATVTRTTCERVESNAATGECEVRTSTGETYACDVCVLACGFYTEPLARECGLLTDDASADFGDVKIARRTVLLAEVLESEALGALATMPTIKYEAKSVYVLPPIYYPGPEPAPGWYIKIGGGPLDYFDKSDPSWARTERELADWMSSDGDEVVADQLQEILFHLFPSTNFQSLTSKACAYSTSDDGSLKIQTLGPGANIIAVGACQGKGAGPADAIGADVAERALRALDARRAP</sequence>
<dbReference type="Proteomes" id="UP000001568">
    <property type="component" value="Chromosome 5"/>
</dbReference>
<comment type="similarity">
    <text evidence="2">Belongs to the MSOX/MTOX family.</text>
</comment>
<dbReference type="SUPFAM" id="SSF51905">
    <property type="entry name" value="FAD/NAD(P)-binding domain"/>
    <property type="match status" value="1"/>
</dbReference>
<dbReference type="PANTHER" id="PTHR10961:SF10">
    <property type="entry name" value="FAD DEPENDENT OXIDOREDUCTASE DOMAIN-CONTAINING PROTEIN"/>
    <property type="match status" value="1"/>
</dbReference>
<dbReference type="HOGENOM" id="CLU_671561_0_0_1"/>
<dbReference type="InterPro" id="IPR006076">
    <property type="entry name" value="FAD-dep_OxRdtase"/>
</dbReference>
<evidence type="ECO:0000256" key="3">
    <source>
        <dbReference type="ARBA" id="ARBA00022630"/>
    </source>
</evidence>
<accession>A4RX14</accession>
<dbReference type="EMBL" id="CP000585">
    <property type="protein sequence ID" value="ABO96210.1"/>
    <property type="molecule type" value="Genomic_DNA"/>
</dbReference>
<dbReference type="AlphaFoldDB" id="A4RX14"/>